<name>A0AA86NPY1_9EUKA</name>
<evidence type="ECO:0000313" key="3">
    <source>
        <dbReference type="EMBL" id="CAL6000760.1"/>
    </source>
</evidence>
<evidence type="ECO:0000313" key="2">
    <source>
        <dbReference type="EMBL" id="CAI9923552.1"/>
    </source>
</evidence>
<proteinExistence type="predicted"/>
<dbReference type="EMBL" id="CAXDID020000636">
    <property type="protein sequence ID" value="CAL6107470.1"/>
    <property type="molecule type" value="Genomic_DNA"/>
</dbReference>
<dbReference type="AlphaFoldDB" id="A0AA86NPY1"/>
<organism evidence="2">
    <name type="scientific">Hexamita inflata</name>
    <dbReference type="NCBI Taxonomy" id="28002"/>
    <lineage>
        <taxon>Eukaryota</taxon>
        <taxon>Metamonada</taxon>
        <taxon>Diplomonadida</taxon>
        <taxon>Hexamitidae</taxon>
        <taxon>Hexamitinae</taxon>
        <taxon>Hexamita</taxon>
    </lineage>
</organism>
<evidence type="ECO:0000313" key="4">
    <source>
        <dbReference type="EMBL" id="CAL6107470.1"/>
    </source>
</evidence>
<gene>
    <name evidence="2" type="ORF">HINF_LOCUS11197</name>
    <name evidence="3" type="ORF">HINF_LOCUS16878</name>
    <name evidence="4" type="ORF">HINF_LOCUS74506</name>
</gene>
<keyword evidence="5" id="KW-1185">Reference proteome</keyword>
<evidence type="ECO:0000256" key="1">
    <source>
        <dbReference type="SAM" id="MobiDB-lite"/>
    </source>
</evidence>
<feature type="region of interest" description="Disordered" evidence="1">
    <location>
        <begin position="15"/>
        <end position="37"/>
    </location>
</feature>
<accession>A0AA86NPY1</accession>
<reference evidence="2" key="1">
    <citation type="submission" date="2023-06" db="EMBL/GenBank/DDBJ databases">
        <authorList>
            <person name="Kurt Z."/>
        </authorList>
    </citation>
    <scope>NUCLEOTIDE SEQUENCE</scope>
</reference>
<dbReference type="EMBL" id="CATOUU010000284">
    <property type="protein sequence ID" value="CAI9923552.1"/>
    <property type="molecule type" value="Genomic_DNA"/>
</dbReference>
<sequence length="145" mass="16453">MYSYLVTYTNNSVAESSQKPQADSSPPMQRKYNSSSQISCPSKLQKILLQCVARHQPTLLCRLQLTPIHALIPVDLTDVIYPQTDTMKLNQLQSQRRSPTLASSHFTCSLFCSFEFWSNHSRSNSEISQIHLNNLNSDLAPNIEH</sequence>
<dbReference type="EMBL" id="CAXDID020000041">
    <property type="protein sequence ID" value="CAL6000760.1"/>
    <property type="molecule type" value="Genomic_DNA"/>
</dbReference>
<evidence type="ECO:0000313" key="5">
    <source>
        <dbReference type="Proteomes" id="UP001642409"/>
    </source>
</evidence>
<dbReference type="Proteomes" id="UP001642409">
    <property type="component" value="Unassembled WGS sequence"/>
</dbReference>
<comment type="caution">
    <text evidence="2">The sequence shown here is derived from an EMBL/GenBank/DDBJ whole genome shotgun (WGS) entry which is preliminary data.</text>
</comment>
<protein>
    <submittedName>
        <fullName evidence="3">Hypothetical_protein</fullName>
    </submittedName>
</protein>
<reference evidence="3 5" key="2">
    <citation type="submission" date="2024-07" db="EMBL/GenBank/DDBJ databases">
        <authorList>
            <person name="Akdeniz Z."/>
        </authorList>
    </citation>
    <scope>NUCLEOTIDE SEQUENCE [LARGE SCALE GENOMIC DNA]</scope>
</reference>